<evidence type="ECO:0000313" key="3">
    <source>
        <dbReference type="Proteomes" id="UP001152646"/>
    </source>
</evidence>
<sequence>MSLTISLIYYLFLLLLFGYFVVYQFPQTTSSTSEAASNNPDPNDQVEELDHEKFYHHPAWSQRWHHPEFTKEAFSKYEQEPWFKNAARRPSHQVLTQFFPCNLPWGFIIYRTVYTPESEELWPIVLERIAERLKKGVMSEARGNESRVEQLMVKSYKDVIISDPHRWNTANIPQIRSHFVEYLRKLNQTEYSDIPCLASCLVIDEKSLKSIVENEKYGFLGVIDGWYNPEEKYDVASYRGFMRVQLIALWSLYLDFDRNPMCMVCPDFPDGWIPVYDGGYGTIQDEDGNEYVQRLEGSAERGRGRGGSKLVRNELRI</sequence>
<keyword evidence="1" id="KW-1133">Transmembrane helix</keyword>
<reference evidence="2" key="1">
    <citation type="submission" date="2021-07" db="EMBL/GenBank/DDBJ databases">
        <authorList>
            <person name="Branca A.L. A."/>
        </authorList>
    </citation>
    <scope>NUCLEOTIDE SEQUENCE</scope>
</reference>
<dbReference type="OrthoDB" id="6499973at2759"/>
<organism evidence="2 3">
    <name type="scientific">Penicillium salamii</name>
    <dbReference type="NCBI Taxonomy" id="1612424"/>
    <lineage>
        <taxon>Eukaryota</taxon>
        <taxon>Fungi</taxon>
        <taxon>Dikarya</taxon>
        <taxon>Ascomycota</taxon>
        <taxon>Pezizomycotina</taxon>
        <taxon>Eurotiomycetes</taxon>
        <taxon>Eurotiomycetidae</taxon>
        <taxon>Eurotiales</taxon>
        <taxon>Aspergillaceae</taxon>
        <taxon>Penicillium</taxon>
    </lineage>
</organism>
<dbReference type="Proteomes" id="UP001152646">
    <property type="component" value="Unassembled WGS sequence"/>
</dbReference>
<proteinExistence type="predicted"/>
<keyword evidence="1" id="KW-0812">Transmembrane</keyword>
<evidence type="ECO:0000256" key="1">
    <source>
        <dbReference type="SAM" id="Phobius"/>
    </source>
</evidence>
<name>A0A9W4J7S1_9EURO</name>
<gene>
    <name evidence="2" type="ORF">PSALAMII_LOCUS6271</name>
</gene>
<keyword evidence="1" id="KW-0472">Membrane</keyword>
<dbReference type="EMBL" id="CAJVPA010000189">
    <property type="protein sequence ID" value="CAG8383361.1"/>
    <property type="molecule type" value="Genomic_DNA"/>
</dbReference>
<protein>
    <submittedName>
        <fullName evidence="2">Uncharacterized protein</fullName>
    </submittedName>
</protein>
<feature type="transmembrane region" description="Helical" evidence="1">
    <location>
        <begin position="7"/>
        <end position="25"/>
    </location>
</feature>
<comment type="caution">
    <text evidence="2">The sequence shown here is derived from an EMBL/GenBank/DDBJ whole genome shotgun (WGS) entry which is preliminary data.</text>
</comment>
<dbReference type="AlphaFoldDB" id="A0A9W4J7S1"/>
<accession>A0A9W4J7S1</accession>
<evidence type="ECO:0000313" key="2">
    <source>
        <dbReference type="EMBL" id="CAG8383361.1"/>
    </source>
</evidence>